<keyword evidence="1" id="KW-0479">Metal-binding</keyword>
<feature type="compositionally biased region" description="Polar residues" evidence="7">
    <location>
        <begin position="157"/>
        <end position="169"/>
    </location>
</feature>
<dbReference type="PANTHER" id="PTHR31313">
    <property type="entry name" value="TY1 ENHANCER ACTIVATOR"/>
    <property type="match status" value="1"/>
</dbReference>
<organism evidence="8 9">
    <name type="scientific">Cryptococcus decagattii</name>
    <dbReference type="NCBI Taxonomy" id="1859122"/>
    <lineage>
        <taxon>Eukaryota</taxon>
        <taxon>Fungi</taxon>
        <taxon>Dikarya</taxon>
        <taxon>Basidiomycota</taxon>
        <taxon>Agaricomycotina</taxon>
        <taxon>Tremellomycetes</taxon>
        <taxon>Tremellales</taxon>
        <taxon>Cryptococcaceae</taxon>
        <taxon>Cryptococcus</taxon>
        <taxon>Cryptococcus gattii species complex</taxon>
    </lineage>
</organism>
<dbReference type="CDD" id="cd12148">
    <property type="entry name" value="fungal_TF_MHR"/>
    <property type="match status" value="1"/>
</dbReference>
<keyword evidence="4" id="KW-0238">DNA-binding</keyword>
<dbReference type="GeneID" id="89989192"/>
<gene>
    <name evidence="8" type="ORF">IAS62_002419</name>
</gene>
<evidence type="ECO:0000256" key="7">
    <source>
        <dbReference type="SAM" id="MobiDB-lite"/>
    </source>
</evidence>
<evidence type="ECO:0000256" key="2">
    <source>
        <dbReference type="ARBA" id="ARBA00022833"/>
    </source>
</evidence>
<dbReference type="EMBL" id="CP143809">
    <property type="protein sequence ID" value="WVO21115.1"/>
    <property type="molecule type" value="Genomic_DNA"/>
</dbReference>
<proteinExistence type="predicted"/>
<dbReference type="Proteomes" id="UP001432216">
    <property type="component" value="Chromosome 4"/>
</dbReference>
<evidence type="ECO:0000313" key="8">
    <source>
        <dbReference type="EMBL" id="WVO21115.1"/>
    </source>
</evidence>
<keyword evidence="2" id="KW-0862">Zinc</keyword>
<evidence type="ECO:0000256" key="4">
    <source>
        <dbReference type="ARBA" id="ARBA00023125"/>
    </source>
</evidence>
<evidence type="ECO:0000256" key="1">
    <source>
        <dbReference type="ARBA" id="ARBA00022723"/>
    </source>
</evidence>
<dbReference type="RefSeq" id="XP_064720354.1">
    <property type="nucleotide sequence ID" value="XM_064864282.1"/>
</dbReference>
<feature type="compositionally biased region" description="Polar residues" evidence="7">
    <location>
        <begin position="178"/>
        <end position="187"/>
    </location>
</feature>
<name>A0ABZ2ARG8_9TREE</name>
<keyword evidence="3" id="KW-0805">Transcription regulation</keyword>
<evidence type="ECO:0000256" key="3">
    <source>
        <dbReference type="ARBA" id="ARBA00023015"/>
    </source>
</evidence>
<reference evidence="8 9" key="1">
    <citation type="submission" date="2024-01" db="EMBL/GenBank/DDBJ databases">
        <title>Comparative genomics of Cryptococcus and Kwoniella reveals pathogenesis evolution and contrasting modes of karyotype evolution via chromosome fusion or intercentromeric recombination.</title>
        <authorList>
            <person name="Coelho M.A."/>
            <person name="David-Palma M."/>
            <person name="Shea T."/>
            <person name="Bowers K."/>
            <person name="McGinley-Smith S."/>
            <person name="Mohammad A.W."/>
            <person name="Gnirke A."/>
            <person name="Yurkov A.M."/>
            <person name="Nowrousian M."/>
            <person name="Sun S."/>
            <person name="Cuomo C.A."/>
            <person name="Heitman J."/>
        </authorList>
    </citation>
    <scope>NUCLEOTIDE SEQUENCE [LARGE SCALE GENOMIC DNA]</scope>
    <source>
        <strain evidence="8 9">7685027</strain>
    </source>
</reference>
<feature type="region of interest" description="Disordered" evidence="7">
    <location>
        <begin position="131"/>
        <end position="187"/>
    </location>
</feature>
<accession>A0ABZ2ARG8</accession>
<sequence length="322" mass="35771">MLSNSYLLFFVILHRKFLPSSPDYPRSKPTLSSQSLVHCVDAARSVIHIASQSHILIPPSHRLAMYCQYLWSSAVILLLCEIQARDEVVIESVDWQVQACRSCLQTLEPIWPGSKELKELLDDVASRAKEAMVPKTSGKKRKSFAYNDKDKERPISHPSQGHQSRSLTDSPVPHHAENQWQSQLHTSSPDQCPRMIWLFDLGGVTFNGLELLQGFNGDASNFWNNFNFGMDVVGYGITSGGSAPATRAKQQFLPSGNLSPNSSGGGSRLSPTSWQRQLPPMISQNGQPYMQGKELVGAAAFWEQVTASTFDWRAGPNVPFNI</sequence>
<feature type="compositionally biased region" description="Polar residues" evidence="7">
    <location>
        <begin position="272"/>
        <end position="283"/>
    </location>
</feature>
<evidence type="ECO:0000256" key="6">
    <source>
        <dbReference type="ARBA" id="ARBA00023242"/>
    </source>
</evidence>
<evidence type="ECO:0000313" key="9">
    <source>
        <dbReference type="Proteomes" id="UP001432216"/>
    </source>
</evidence>
<dbReference type="PANTHER" id="PTHR31313:SF81">
    <property type="entry name" value="TY1 ENHANCER ACTIVATOR"/>
    <property type="match status" value="1"/>
</dbReference>
<keyword evidence="5" id="KW-0804">Transcription</keyword>
<dbReference type="InterPro" id="IPR051615">
    <property type="entry name" value="Transcr_Regulatory_Elem"/>
</dbReference>
<protein>
    <submittedName>
        <fullName evidence="8">Uncharacterized protein</fullName>
    </submittedName>
</protein>
<feature type="compositionally biased region" description="Low complexity" evidence="7">
    <location>
        <begin position="253"/>
        <end position="262"/>
    </location>
</feature>
<feature type="region of interest" description="Disordered" evidence="7">
    <location>
        <begin position="252"/>
        <end position="283"/>
    </location>
</feature>
<evidence type="ECO:0000256" key="5">
    <source>
        <dbReference type="ARBA" id="ARBA00023163"/>
    </source>
</evidence>
<keyword evidence="9" id="KW-1185">Reference proteome</keyword>
<keyword evidence="6" id="KW-0539">Nucleus</keyword>